<feature type="transmembrane region" description="Helical" evidence="1">
    <location>
        <begin position="47"/>
        <end position="68"/>
    </location>
</feature>
<evidence type="ECO:0000256" key="1">
    <source>
        <dbReference type="SAM" id="Phobius"/>
    </source>
</evidence>
<keyword evidence="3" id="KW-1185">Reference proteome</keyword>
<feature type="transmembrane region" description="Helical" evidence="1">
    <location>
        <begin position="88"/>
        <end position="108"/>
    </location>
</feature>
<evidence type="ECO:0000313" key="3">
    <source>
        <dbReference type="Proteomes" id="UP000646749"/>
    </source>
</evidence>
<dbReference type="Pfam" id="PF12730">
    <property type="entry name" value="ABC2_membrane_4"/>
    <property type="match status" value="1"/>
</dbReference>
<feature type="transmembrane region" description="Helical" evidence="1">
    <location>
        <begin position="257"/>
        <end position="278"/>
    </location>
</feature>
<gene>
    <name evidence="2" type="ORF">Pen02_52860</name>
</gene>
<sequence>MTMTTLQTRPDTTETAAAAVPSVSAGQVFRDAVASEWMKVRTLRSTYAFFIAGVGAFLLGMFILFMLIQSFDAAPPENQSNYETADPTVVVMPFVMFFIGAIGGMLITSEFTTRSIGPGLLAVPQRRTLLAAKATVVGAIGLFGGLLFALLSFSGATLLLGDRPAPLNPWPNPTDALPTVFCAAALVMITCIVTLGLGTVLRSTASTLTTLGGLVLVAPVFAHFLPTTWQLRFGSILLPNLTPQIVGANHPWMLSQAGAVAVAIGYAVVALGVAAFAFKRRDAS</sequence>
<comment type="caution">
    <text evidence="2">The sequence shown here is derived from an EMBL/GenBank/DDBJ whole genome shotgun (WGS) entry which is preliminary data.</text>
</comment>
<feature type="transmembrane region" description="Helical" evidence="1">
    <location>
        <begin position="129"/>
        <end position="156"/>
    </location>
</feature>
<evidence type="ECO:0000313" key="2">
    <source>
        <dbReference type="EMBL" id="GIG90350.1"/>
    </source>
</evidence>
<keyword evidence="1" id="KW-1133">Transmembrane helix</keyword>
<protein>
    <recommendedName>
        <fullName evidence="4">ABC transporter permease</fullName>
    </recommendedName>
</protein>
<feature type="transmembrane region" description="Helical" evidence="1">
    <location>
        <begin position="176"/>
        <end position="201"/>
    </location>
</feature>
<feature type="transmembrane region" description="Helical" evidence="1">
    <location>
        <begin position="208"/>
        <end position="225"/>
    </location>
</feature>
<dbReference type="Proteomes" id="UP000646749">
    <property type="component" value="Unassembled WGS sequence"/>
</dbReference>
<organism evidence="2 3">
    <name type="scientific">Plantactinospora endophytica</name>
    <dbReference type="NCBI Taxonomy" id="673535"/>
    <lineage>
        <taxon>Bacteria</taxon>
        <taxon>Bacillati</taxon>
        <taxon>Actinomycetota</taxon>
        <taxon>Actinomycetes</taxon>
        <taxon>Micromonosporales</taxon>
        <taxon>Micromonosporaceae</taxon>
        <taxon>Plantactinospora</taxon>
    </lineage>
</organism>
<evidence type="ECO:0008006" key="4">
    <source>
        <dbReference type="Google" id="ProtNLM"/>
    </source>
</evidence>
<proteinExistence type="predicted"/>
<name>A0ABQ4E6Q1_9ACTN</name>
<dbReference type="RefSeq" id="WP_239141321.1">
    <property type="nucleotide sequence ID" value="NZ_BONW01000028.1"/>
</dbReference>
<keyword evidence="1" id="KW-0812">Transmembrane</keyword>
<accession>A0ABQ4E6Q1</accession>
<keyword evidence="1" id="KW-0472">Membrane</keyword>
<dbReference type="EMBL" id="BONW01000028">
    <property type="protein sequence ID" value="GIG90350.1"/>
    <property type="molecule type" value="Genomic_DNA"/>
</dbReference>
<reference evidence="2 3" key="1">
    <citation type="submission" date="2021-01" db="EMBL/GenBank/DDBJ databases">
        <title>Whole genome shotgun sequence of Plantactinospora endophytica NBRC 110450.</title>
        <authorList>
            <person name="Komaki H."/>
            <person name="Tamura T."/>
        </authorList>
    </citation>
    <scope>NUCLEOTIDE SEQUENCE [LARGE SCALE GENOMIC DNA]</scope>
    <source>
        <strain evidence="2 3">NBRC 110450</strain>
    </source>
</reference>